<name>A0AC34QW57_9BILA</name>
<proteinExistence type="predicted"/>
<evidence type="ECO:0000313" key="2">
    <source>
        <dbReference type="WBParaSite" id="JU765_v2.g1986.t1"/>
    </source>
</evidence>
<dbReference type="WBParaSite" id="JU765_v2.g1986.t1">
    <property type="protein sequence ID" value="JU765_v2.g1986.t1"/>
    <property type="gene ID" value="JU765_v2.g1986"/>
</dbReference>
<evidence type="ECO:0000313" key="1">
    <source>
        <dbReference type="Proteomes" id="UP000887576"/>
    </source>
</evidence>
<organism evidence="1 2">
    <name type="scientific">Panagrolaimus sp. JU765</name>
    <dbReference type="NCBI Taxonomy" id="591449"/>
    <lineage>
        <taxon>Eukaryota</taxon>
        <taxon>Metazoa</taxon>
        <taxon>Ecdysozoa</taxon>
        <taxon>Nematoda</taxon>
        <taxon>Chromadorea</taxon>
        <taxon>Rhabditida</taxon>
        <taxon>Tylenchina</taxon>
        <taxon>Panagrolaimomorpha</taxon>
        <taxon>Panagrolaimoidea</taxon>
        <taxon>Panagrolaimidae</taxon>
        <taxon>Panagrolaimus</taxon>
    </lineage>
</organism>
<accession>A0AC34QW57</accession>
<reference evidence="2" key="1">
    <citation type="submission" date="2022-11" db="UniProtKB">
        <authorList>
            <consortium name="WormBaseParasite"/>
        </authorList>
    </citation>
    <scope>IDENTIFICATION</scope>
</reference>
<protein>
    <submittedName>
        <fullName evidence="2">Uncharacterized protein</fullName>
    </submittedName>
</protein>
<sequence length="117" mass="13362">MVCNNGIEGILESKSQSRRIRPNEVINKFVRQILKEPFDIETLSTFSSSLNSSKFVSFPLEVFDELHNSVLSCLPVDQSDELRTSCLCRMQMRDTLVVLFKDSRTKMEEAAATVQKE</sequence>
<dbReference type="Proteomes" id="UP000887576">
    <property type="component" value="Unplaced"/>
</dbReference>